<reference evidence="1 2" key="1">
    <citation type="journal article" date="2014" name="Genome Biol. Evol.">
        <title>The genome of the myxosporean Thelohanellus kitauei shows adaptations to nutrient acquisition within its fish host.</title>
        <authorList>
            <person name="Yang Y."/>
            <person name="Xiong J."/>
            <person name="Zhou Z."/>
            <person name="Huo F."/>
            <person name="Miao W."/>
            <person name="Ran C."/>
            <person name="Liu Y."/>
            <person name="Zhang J."/>
            <person name="Feng J."/>
            <person name="Wang M."/>
            <person name="Wang M."/>
            <person name="Wang L."/>
            <person name="Yao B."/>
        </authorList>
    </citation>
    <scope>NUCLEOTIDE SEQUENCE [LARGE SCALE GENOMIC DNA]</scope>
    <source>
        <strain evidence="1">Wuqing</strain>
    </source>
</reference>
<protein>
    <recommendedName>
        <fullName evidence="3">Reverse transcriptase RNase H-like domain-containing protein</fullName>
    </recommendedName>
</protein>
<gene>
    <name evidence="1" type="ORF">RF11_03206</name>
</gene>
<organism evidence="1 2">
    <name type="scientific">Thelohanellus kitauei</name>
    <name type="common">Myxosporean</name>
    <dbReference type="NCBI Taxonomy" id="669202"/>
    <lineage>
        <taxon>Eukaryota</taxon>
        <taxon>Metazoa</taxon>
        <taxon>Cnidaria</taxon>
        <taxon>Myxozoa</taxon>
        <taxon>Myxosporea</taxon>
        <taxon>Bivalvulida</taxon>
        <taxon>Platysporina</taxon>
        <taxon>Myxobolidae</taxon>
        <taxon>Thelohanellus</taxon>
    </lineage>
</organism>
<dbReference type="Proteomes" id="UP000031668">
    <property type="component" value="Unassembled WGS sequence"/>
</dbReference>
<dbReference type="AlphaFoldDB" id="A0A0C2MPL9"/>
<evidence type="ECO:0000313" key="2">
    <source>
        <dbReference type="Proteomes" id="UP000031668"/>
    </source>
</evidence>
<sequence length="377" mass="41997">MKSSATVPTSCILFEEIFLRRTQEVIRMPQAGQDFTILDLISERADELWQAMLKSKSGKCREPCSVTNSTSIGAKIATDLLVGRSAAEVSDIPLQSDKVRPHTSKLSSVAKSHDMLKILLTGFPNMLVLTFAQTTTKHGVKQYIATKGHQDGINKTLDESIGLSLPHGSQALRKSKTSGGLQKIERRNHSGPLSHPTYTGFFISMSGMHYYFKGRLGQREKVQAIQQIQKPFSINGLQEFNKWYMSSSGSFLTDATTALTNNPSKQLLAPGSHNWSIVYGNRLICLVRNCDLLKLDMARRIFTAFTDHKPLTFSFEKVLDTWSSRQYRHLAAISEFTTYMKHLSGKVTVVADAPSRMNVNPLQSTTPGIDYEEMAKA</sequence>
<comment type="caution">
    <text evidence="1">The sequence shown here is derived from an EMBL/GenBank/DDBJ whole genome shotgun (WGS) entry which is preliminary data.</text>
</comment>
<dbReference type="EMBL" id="JWZT01002564">
    <property type="protein sequence ID" value="KII69156.1"/>
    <property type="molecule type" value="Genomic_DNA"/>
</dbReference>
<keyword evidence="2" id="KW-1185">Reference proteome</keyword>
<proteinExistence type="predicted"/>
<evidence type="ECO:0000313" key="1">
    <source>
        <dbReference type="EMBL" id="KII69156.1"/>
    </source>
</evidence>
<evidence type="ECO:0008006" key="3">
    <source>
        <dbReference type="Google" id="ProtNLM"/>
    </source>
</evidence>
<accession>A0A0C2MPL9</accession>
<name>A0A0C2MPL9_THEKT</name>